<keyword evidence="2" id="KW-1185">Reference proteome</keyword>
<keyword evidence="1" id="KW-0472">Membrane</keyword>
<dbReference type="WBParaSite" id="ALUE_0000419901-mRNA-1">
    <property type="protein sequence ID" value="ALUE_0000419901-mRNA-1"/>
    <property type="gene ID" value="ALUE_0000419901"/>
</dbReference>
<accession>A0A0M3HQ78</accession>
<feature type="transmembrane region" description="Helical" evidence="1">
    <location>
        <begin position="12"/>
        <end position="35"/>
    </location>
</feature>
<protein>
    <submittedName>
        <fullName evidence="3">Transmembrane protein</fullName>
    </submittedName>
</protein>
<keyword evidence="1" id="KW-0812">Transmembrane</keyword>
<evidence type="ECO:0000313" key="2">
    <source>
        <dbReference type="Proteomes" id="UP000036681"/>
    </source>
</evidence>
<dbReference type="AlphaFoldDB" id="A0A0M3HQ78"/>
<sequence length="86" mass="9162">MNQFGTPSLRLFTLVFTANGAIYGLGTSISSLLAVSSSLCRRLSSMLQVGVSLDDKRGELELTTIELDKLDAPPKVLTHPLVPSTA</sequence>
<dbReference type="Proteomes" id="UP000036681">
    <property type="component" value="Unplaced"/>
</dbReference>
<evidence type="ECO:0000256" key="1">
    <source>
        <dbReference type="SAM" id="Phobius"/>
    </source>
</evidence>
<evidence type="ECO:0000313" key="3">
    <source>
        <dbReference type="WBParaSite" id="ALUE_0000419901-mRNA-1"/>
    </source>
</evidence>
<keyword evidence="1" id="KW-1133">Transmembrane helix</keyword>
<reference evidence="3" key="1">
    <citation type="submission" date="2017-02" db="UniProtKB">
        <authorList>
            <consortium name="WormBaseParasite"/>
        </authorList>
    </citation>
    <scope>IDENTIFICATION</scope>
</reference>
<proteinExistence type="predicted"/>
<name>A0A0M3HQ78_ASCLU</name>
<organism evidence="2 3">
    <name type="scientific">Ascaris lumbricoides</name>
    <name type="common">Giant roundworm</name>
    <dbReference type="NCBI Taxonomy" id="6252"/>
    <lineage>
        <taxon>Eukaryota</taxon>
        <taxon>Metazoa</taxon>
        <taxon>Ecdysozoa</taxon>
        <taxon>Nematoda</taxon>
        <taxon>Chromadorea</taxon>
        <taxon>Rhabditida</taxon>
        <taxon>Spirurina</taxon>
        <taxon>Ascaridomorpha</taxon>
        <taxon>Ascaridoidea</taxon>
        <taxon>Ascarididae</taxon>
        <taxon>Ascaris</taxon>
    </lineage>
</organism>